<protein>
    <submittedName>
        <fullName evidence="1">Uncharacterized protein</fullName>
    </submittedName>
</protein>
<dbReference type="EMBL" id="OX451741">
    <property type="protein sequence ID" value="CAI8619791.1"/>
    <property type="molecule type" value="Genomic_DNA"/>
</dbReference>
<evidence type="ECO:0000313" key="2">
    <source>
        <dbReference type="Proteomes" id="UP001157006"/>
    </source>
</evidence>
<accession>A0AAV1BBG7</accession>
<name>A0AAV1BBG7_VICFA</name>
<keyword evidence="2" id="KW-1185">Reference proteome</keyword>
<evidence type="ECO:0000313" key="1">
    <source>
        <dbReference type="EMBL" id="CAI8619791.1"/>
    </source>
</evidence>
<organism evidence="1 2">
    <name type="scientific">Vicia faba</name>
    <name type="common">Broad bean</name>
    <name type="synonym">Faba vulgaris</name>
    <dbReference type="NCBI Taxonomy" id="3906"/>
    <lineage>
        <taxon>Eukaryota</taxon>
        <taxon>Viridiplantae</taxon>
        <taxon>Streptophyta</taxon>
        <taxon>Embryophyta</taxon>
        <taxon>Tracheophyta</taxon>
        <taxon>Spermatophyta</taxon>
        <taxon>Magnoliopsida</taxon>
        <taxon>eudicotyledons</taxon>
        <taxon>Gunneridae</taxon>
        <taxon>Pentapetalae</taxon>
        <taxon>rosids</taxon>
        <taxon>fabids</taxon>
        <taxon>Fabales</taxon>
        <taxon>Fabaceae</taxon>
        <taxon>Papilionoideae</taxon>
        <taxon>50 kb inversion clade</taxon>
        <taxon>NPAAA clade</taxon>
        <taxon>Hologalegina</taxon>
        <taxon>IRL clade</taxon>
        <taxon>Fabeae</taxon>
        <taxon>Vicia</taxon>
    </lineage>
</organism>
<sequence length="105" mass="12199">MSNQSTIFPSLIFNLNLPNLQKHKDNILPYLHLSSSPTLTHLPHTFFFNRLKIGYISPYSLPSLIFHIHVFLQLILEINFETITIFNSIKEVKHSKNSILMVLKP</sequence>
<gene>
    <name evidence="1" type="ORF">VFH_VI188640</name>
</gene>
<proteinExistence type="predicted"/>
<dbReference type="AlphaFoldDB" id="A0AAV1BBG7"/>
<dbReference type="Proteomes" id="UP001157006">
    <property type="component" value="Chromosome 6"/>
</dbReference>
<reference evidence="1 2" key="1">
    <citation type="submission" date="2023-01" db="EMBL/GenBank/DDBJ databases">
        <authorList>
            <person name="Kreplak J."/>
        </authorList>
    </citation>
    <scope>NUCLEOTIDE SEQUENCE [LARGE SCALE GENOMIC DNA]</scope>
</reference>